<keyword evidence="1" id="KW-0732">Signal</keyword>
<evidence type="ECO:0000313" key="2">
    <source>
        <dbReference type="EMBL" id="TCD11410.1"/>
    </source>
</evidence>
<comment type="caution">
    <text evidence="2">The sequence shown here is derived from an EMBL/GenBank/DDBJ whole genome shotgun (WGS) entry which is preliminary data.</text>
</comment>
<name>A0A4R0P3J4_9HYPH</name>
<dbReference type="AlphaFoldDB" id="A0A4R0P3J4"/>
<feature type="chain" id="PRO_5020275989" description="Antifreeze protein" evidence="1">
    <location>
        <begin position="25"/>
        <end position="139"/>
    </location>
</feature>
<sequence>MKSRIATAAVAALLSSGLSSAAFAAPAAPAPIGVSTAFDIQTIHYRGREARRYGRQRILPLPRIVRSLRHRGYTRIRSIERVRGDYVVVARGHRGPVRLVVDGRTAEIVSRQPLRRYGRDTGYRFRGHNGGFSYSFGIY</sequence>
<feature type="signal peptide" evidence="1">
    <location>
        <begin position="1"/>
        <end position="24"/>
    </location>
</feature>
<dbReference type="Proteomes" id="UP000291301">
    <property type="component" value="Unassembled WGS sequence"/>
</dbReference>
<organism evidence="2 3">
    <name type="scientific">Oricola cellulosilytica</name>
    <dbReference type="NCBI Taxonomy" id="1429082"/>
    <lineage>
        <taxon>Bacteria</taxon>
        <taxon>Pseudomonadati</taxon>
        <taxon>Pseudomonadota</taxon>
        <taxon>Alphaproteobacteria</taxon>
        <taxon>Hyphomicrobiales</taxon>
        <taxon>Ahrensiaceae</taxon>
        <taxon>Oricola</taxon>
    </lineage>
</organism>
<proteinExistence type="predicted"/>
<evidence type="ECO:0008006" key="4">
    <source>
        <dbReference type="Google" id="ProtNLM"/>
    </source>
</evidence>
<dbReference type="RefSeq" id="WP_131571402.1">
    <property type="nucleotide sequence ID" value="NZ_JAINFK010000008.1"/>
</dbReference>
<keyword evidence="3" id="KW-1185">Reference proteome</keyword>
<protein>
    <recommendedName>
        <fullName evidence="4">Antifreeze protein</fullName>
    </recommendedName>
</protein>
<accession>A0A4R0P3J4</accession>
<dbReference type="EMBL" id="SJST01000009">
    <property type="protein sequence ID" value="TCD11410.1"/>
    <property type="molecule type" value="Genomic_DNA"/>
</dbReference>
<gene>
    <name evidence="2" type="ORF">E0D97_17045</name>
</gene>
<dbReference type="OrthoDB" id="7678718at2"/>
<reference evidence="2 3" key="1">
    <citation type="journal article" date="2015" name="Antonie Van Leeuwenhoek">
        <title>Oricola cellulosilytica gen. nov., sp. nov., a cellulose-degrading bacterium of the family Phyllobacteriaceae isolated from surface seashore water, and emended descriptions of Mesorhizobium loti and Phyllobacterium myrsinacearum.</title>
        <authorList>
            <person name="Hameed A."/>
            <person name="Shahina M."/>
            <person name="Lai W.A."/>
            <person name="Lin S.Y."/>
            <person name="Young L.S."/>
            <person name="Liu Y.C."/>
            <person name="Hsu Y.H."/>
            <person name="Young C.C."/>
        </authorList>
    </citation>
    <scope>NUCLEOTIDE SEQUENCE [LARGE SCALE GENOMIC DNA]</scope>
    <source>
        <strain evidence="2 3">KCTC 52183</strain>
    </source>
</reference>
<evidence type="ECO:0000256" key="1">
    <source>
        <dbReference type="SAM" id="SignalP"/>
    </source>
</evidence>
<evidence type="ECO:0000313" key="3">
    <source>
        <dbReference type="Proteomes" id="UP000291301"/>
    </source>
</evidence>